<comment type="caution">
    <text evidence="7">The sequence shown here is derived from an EMBL/GenBank/DDBJ whole genome shotgun (WGS) entry which is preliminary data.</text>
</comment>
<gene>
    <name evidence="7" type="ORF">GCM10010357_66470</name>
</gene>
<keyword evidence="4" id="KW-0342">GTP-binding</keyword>
<keyword evidence="2" id="KW-0251">Elongation factor</keyword>
<dbReference type="PANTHER" id="PTHR43721">
    <property type="entry name" value="ELONGATION FACTOR TU-RELATED"/>
    <property type="match status" value="1"/>
</dbReference>
<name>A0ABN0Z6X7_9ACTN</name>
<evidence type="ECO:0008006" key="9">
    <source>
        <dbReference type="Google" id="ProtNLM"/>
    </source>
</evidence>
<dbReference type="InterPro" id="IPR004160">
    <property type="entry name" value="Transl_elong_EFTu/EF1A_C"/>
</dbReference>
<dbReference type="InterPro" id="IPR009001">
    <property type="entry name" value="Transl_elong_EF1A/Init_IF2_C"/>
</dbReference>
<proteinExistence type="predicted"/>
<dbReference type="SUPFAM" id="SSF50447">
    <property type="entry name" value="Translation proteins"/>
    <property type="match status" value="1"/>
</dbReference>
<feature type="domain" description="Translation elongation factor EFTu-like" evidence="6">
    <location>
        <begin position="39"/>
        <end position="107"/>
    </location>
</feature>
<feature type="domain" description="Translation elongation factor EFTu/EF1A C-terminal" evidence="5">
    <location>
        <begin position="111"/>
        <end position="208"/>
    </location>
</feature>
<keyword evidence="1" id="KW-0547">Nucleotide-binding</keyword>
<dbReference type="InterPro" id="IPR004161">
    <property type="entry name" value="EFTu-like_2"/>
</dbReference>
<sequence>MTNEEPWRSTGLPAYGDIDAPLLIMVEDTIHYRWMGRRFVVTGRVCRGVVEVGEQVEIVGLGKTRTAVVSCIDAFWQQVDRAEPGHNVALEFHGLAREDFQRGQVLAAPGSIAPHTDFKAELRIRTEEEVGRPIIFPQARKHMFHLGYAETSGEVLTLHRDGQNLERPSPGPAALTARLFEPVALEPGLPLLVRERGSAIADGVITHVLA</sequence>
<dbReference type="EMBL" id="BAAABX010000085">
    <property type="protein sequence ID" value="GAA0435731.1"/>
    <property type="molecule type" value="Genomic_DNA"/>
</dbReference>
<dbReference type="Pfam" id="PF03143">
    <property type="entry name" value="GTP_EFTU_D3"/>
    <property type="match status" value="1"/>
</dbReference>
<dbReference type="InterPro" id="IPR009000">
    <property type="entry name" value="Transl_B-barrel_sf"/>
</dbReference>
<dbReference type="PANTHER" id="PTHR43721:SF22">
    <property type="entry name" value="ELONGATION FACTOR TU, MITOCHONDRIAL"/>
    <property type="match status" value="1"/>
</dbReference>
<dbReference type="InterPro" id="IPR050055">
    <property type="entry name" value="EF-Tu_GTPase"/>
</dbReference>
<evidence type="ECO:0000256" key="2">
    <source>
        <dbReference type="ARBA" id="ARBA00022768"/>
    </source>
</evidence>
<organism evidence="7 8">
    <name type="scientific">Streptomyces luteireticuli</name>
    <dbReference type="NCBI Taxonomy" id="173858"/>
    <lineage>
        <taxon>Bacteria</taxon>
        <taxon>Bacillati</taxon>
        <taxon>Actinomycetota</taxon>
        <taxon>Actinomycetes</taxon>
        <taxon>Kitasatosporales</taxon>
        <taxon>Streptomycetaceae</taxon>
        <taxon>Streptomyces</taxon>
    </lineage>
</organism>
<evidence type="ECO:0000256" key="3">
    <source>
        <dbReference type="ARBA" id="ARBA00022917"/>
    </source>
</evidence>
<reference evidence="7 8" key="1">
    <citation type="journal article" date="2019" name="Int. J. Syst. Evol. Microbiol.">
        <title>The Global Catalogue of Microorganisms (GCM) 10K type strain sequencing project: providing services to taxonomists for standard genome sequencing and annotation.</title>
        <authorList>
            <consortium name="The Broad Institute Genomics Platform"/>
            <consortium name="The Broad Institute Genome Sequencing Center for Infectious Disease"/>
            <person name="Wu L."/>
            <person name="Ma J."/>
        </authorList>
    </citation>
    <scope>NUCLEOTIDE SEQUENCE [LARGE SCALE GENOMIC DNA]</scope>
    <source>
        <strain evidence="7 8">JCM 4788</strain>
    </source>
</reference>
<accession>A0ABN0Z6X7</accession>
<dbReference type="SUPFAM" id="SSF50465">
    <property type="entry name" value="EF-Tu/eEF-1alpha/eIF2-gamma C-terminal domain"/>
    <property type="match status" value="1"/>
</dbReference>
<dbReference type="RefSeq" id="WP_344032365.1">
    <property type="nucleotide sequence ID" value="NZ_BAAABX010000085.1"/>
</dbReference>
<dbReference type="Pfam" id="PF03144">
    <property type="entry name" value="GTP_EFTU_D2"/>
    <property type="match status" value="1"/>
</dbReference>
<evidence type="ECO:0000313" key="8">
    <source>
        <dbReference type="Proteomes" id="UP001500879"/>
    </source>
</evidence>
<evidence type="ECO:0000259" key="6">
    <source>
        <dbReference type="Pfam" id="PF03144"/>
    </source>
</evidence>
<protein>
    <recommendedName>
        <fullName evidence="9">Translation elongation factor EFTu/EF1A C-terminal domain-containing protein</fullName>
    </recommendedName>
</protein>
<keyword evidence="8" id="KW-1185">Reference proteome</keyword>
<evidence type="ECO:0000259" key="5">
    <source>
        <dbReference type="Pfam" id="PF03143"/>
    </source>
</evidence>
<evidence type="ECO:0000256" key="1">
    <source>
        <dbReference type="ARBA" id="ARBA00022741"/>
    </source>
</evidence>
<evidence type="ECO:0000313" key="7">
    <source>
        <dbReference type="EMBL" id="GAA0435731.1"/>
    </source>
</evidence>
<evidence type="ECO:0000256" key="4">
    <source>
        <dbReference type="ARBA" id="ARBA00023134"/>
    </source>
</evidence>
<keyword evidence="3" id="KW-0648">Protein biosynthesis</keyword>
<dbReference type="Proteomes" id="UP001500879">
    <property type="component" value="Unassembled WGS sequence"/>
</dbReference>
<dbReference type="Gene3D" id="2.40.30.10">
    <property type="entry name" value="Translation factors"/>
    <property type="match status" value="2"/>
</dbReference>